<organism evidence="3 4">
    <name type="scientific">Roseovarius aquimarinus</name>
    <dbReference type="NCBI Taxonomy" id="1229156"/>
    <lineage>
        <taxon>Bacteria</taxon>
        <taxon>Pseudomonadati</taxon>
        <taxon>Pseudomonadota</taxon>
        <taxon>Alphaproteobacteria</taxon>
        <taxon>Rhodobacterales</taxon>
        <taxon>Roseobacteraceae</taxon>
        <taxon>Roseovarius</taxon>
    </lineage>
</organism>
<protein>
    <recommendedName>
        <fullName evidence="1">Cell division coordinator CpoB</fullName>
    </recommendedName>
</protein>
<evidence type="ECO:0000256" key="2">
    <source>
        <dbReference type="SAM" id="MobiDB-lite"/>
    </source>
</evidence>
<comment type="similarity">
    <text evidence="1">Belongs to the CpoB family.</text>
</comment>
<dbReference type="RefSeq" id="WP_377172796.1">
    <property type="nucleotide sequence ID" value="NZ_JBHTJC010000005.1"/>
</dbReference>
<comment type="subcellular location">
    <subcellularLocation>
        <location evidence="1">Periplasm</location>
    </subcellularLocation>
</comment>
<keyword evidence="1" id="KW-0732">Signal</keyword>
<accession>A0ABW7I5Y1</accession>
<proteinExistence type="inferred from homology"/>
<feature type="signal peptide" evidence="1">
    <location>
        <begin position="1"/>
        <end position="19"/>
    </location>
</feature>
<dbReference type="Proteomes" id="UP001607157">
    <property type="component" value="Unassembled WGS sequence"/>
</dbReference>
<name>A0ABW7I5Y1_9RHOB</name>
<keyword evidence="1" id="KW-0132">Cell division</keyword>
<dbReference type="SUPFAM" id="SSF48452">
    <property type="entry name" value="TPR-like"/>
    <property type="match status" value="1"/>
</dbReference>
<comment type="function">
    <text evidence="1">Mediates coordination of peptidoglycan synthesis and outer membrane constriction during cell division.</text>
</comment>
<evidence type="ECO:0000313" key="4">
    <source>
        <dbReference type="Proteomes" id="UP001607157"/>
    </source>
</evidence>
<feature type="compositionally biased region" description="Polar residues" evidence="2">
    <location>
        <begin position="133"/>
        <end position="142"/>
    </location>
</feature>
<evidence type="ECO:0000313" key="3">
    <source>
        <dbReference type="EMBL" id="MFH0253580.1"/>
    </source>
</evidence>
<feature type="chain" id="PRO_5044937933" description="Cell division coordinator CpoB" evidence="1">
    <location>
        <begin position="20"/>
        <end position="293"/>
    </location>
</feature>
<keyword evidence="1" id="KW-0131">Cell cycle</keyword>
<keyword evidence="1" id="KW-0574">Periplasm</keyword>
<sequence precursor="true">MRRFLALIAIATLALPVSAAAQDREATLADIRQELAVLYVEVQKLKRELSTTGAAGQLNTSGSVLDRVGAIESELQRLTARTEDMQLRIDRVVSDGTNRIGDLEFRLVELEGGDTSQLGETTTLGGGAMPETSGGSMIESSNQGGGTGTETGLSTSTSTGTATGALAVGEQDDFDAAAEAMASGDAARAAEMYGTFLTTYPGSPLAPQAFLARGKALEQQGNVKDAAKAYLDGFSADKEGPEAAESLYRLGRALGALGQQDAACQTLREVETRFAASQSATDARGEMQTLACQ</sequence>
<feature type="compositionally biased region" description="Polar residues" evidence="2">
    <location>
        <begin position="114"/>
        <end position="123"/>
    </location>
</feature>
<dbReference type="Pfam" id="PF13432">
    <property type="entry name" value="TPR_16"/>
    <property type="match status" value="1"/>
</dbReference>
<keyword evidence="4" id="KW-1185">Reference proteome</keyword>
<reference evidence="3 4" key="1">
    <citation type="submission" date="2024-10" db="EMBL/GenBank/DDBJ databases">
        <authorList>
            <person name="Yang X.-N."/>
        </authorList>
    </citation>
    <scope>NUCLEOTIDE SEQUENCE [LARGE SCALE GENOMIC DNA]</scope>
    <source>
        <strain evidence="3 4">CAU 1059</strain>
    </source>
</reference>
<gene>
    <name evidence="1" type="primary">cpoB</name>
    <name evidence="3" type="ORF">ACGRVM_06735</name>
</gene>
<dbReference type="Gene3D" id="1.25.40.10">
    <property type="entry name" value="Tetratricopeptide repeat domain"/>
    <property type="match status" value="1"/>
</dbReference>
<feature type="region of interest" description="Disordered" evidence="2">
    <location>
        <begin position="114"/>
        <end position="161"/>
    </location>
</feature>
<feature type="compositionally biased region" description="Low complexity" evidence="2">
    <location>
        <begin position="150"/>
        <end position="161"/>
    </location>
</feature>
<evidence type="ECO:0000256" key="1">
    <source>
        <dbReference type="HAMAP-Rule" id="MF_02066"/>
    </source>
</evidence>
<comment type="caution">
    <text evidence="3">The sequence shown here is derived from an EMBL/GenBank/DDBJ whole genome shotgun (WGS) entry which is preliminary data.</text>
</comment>
<dbReference type="InterPro" id="IPR019734">
    <property type="entry name" value="TPR_rpt"/>
</dbReference>
<dbReference type="Pfam" id="PF13174">
    <property type="entry name" value="TPR_6"/>
    <property type="match status" value="1"/>
</dbReference>
<dbReference type="HAMAP" id="MF_02066">
    <property type="entry name" value="CpoB"/>
    <property type="match status" value="1"/>
</dbReference>
<dbReference type="InterPro" id="IPR034706">
    <property type="entry name" value="CpoB"/>
</dbReference>
<dbReference type="InterPro" id="IPR011990">
    <property type="entry name" value="TPR-like_helical_dom_sf"/>
</dbReference>
<dbReference type="EMBL" id="JBIHMM010000001">
    <property type="protein sequence ID" value="MFH0253580.1"/>
    <property type="molecule type" value="Genomic_DNA"/>
</dbReference>